<comment type="caution">
    <text evidence="4">The sequence shown here is derived from an EMBL/GenBank/DDBJ whole genome shotgun (WGS) entry which is preliminary data.</text>
</comment>
<proteinExistence type="predicted"/>
<dbReference type="STRING" id="388357.GCA_001580365_03470"/>
<feature type="signal peptide" evidence="2">
    <location>
        <begin position="1"/>
        <end position="26"/>
    </location>
</feature>
<organism evidence="4 5">
    <name type="scientific">Kocuria turfanensis</name>
    <dbReference type="NCBI Taxonomy" id="388357"/>
    <lineage>
        <taxon>Bacteria</taxon>
        <taxon>Bacillati</taxon>
        <taxon>Actinomycetota</taxon>
        <taxon>Actinomycetes</taxon>
        <taxon>Micrococcales</taxon>
        <taxon>Micrococcaceae</taxon>
        <taxon>Kocuria</taxon>
    </lineage>
</organism>
<accession>A0A512III0</accession>
<evidence type="ECO:0000313" key="4">
    <source>
        <dbReference type="EMBL" id="GEO97529.1"/>
    </source>
</evidence>
<feature type="chain" id="PRO_5021883760" description="Excalibur calcium-binding domain-containing protein" evidence="2">
    <location>
        <begin position="27"/>
        <end position="146"/>
    </location>
</feature>
<keyword evidence="5" id="KW-1185">Reference proteome</keyword>
<dbReference type="Pfam" id="PF05901">
    <property type="entry name" value="Excalibur"/>
    <property type="match status" value="1"/>
</dbReference>
<reference evidence="4 5" key="1">
    <citation type="submission" date="2019-07" db="EMBL/GenBank/DDBJ databases">
        <title>Whole genome shotgun sequence of Kocuria turfanensis NBRC 107627.</title>
        <authorList>
            <person name="Hosoyama A."/>
            <person name="Uohara A."/>
            <person name="Ohji S."/>
            <person name="Ichikawa N."/>
        </authorList>
    </citation>
    <scope>NUCLEOTIDE SEQUENCE [LARGE SCALE GENOMIC DNA]</scope>
    <source>
        <strain evidence="4 5">NBRC 107627</strain>
    </source>
</reference>
<keyword evidence="1" id="KW-1133">Transmembrane helix</keyword>
<protein>
    <recommendedName>
        <fullName evidence="3">Excalibur calcium-binding domain-containing protein</fullName>
    </recommendedName>
</protein>
<evidence type="ECO:0000256" key="2">
    <source>
        <dbReference type="SAM" id="SignalP"/>
    </source>
</evidence>
<dbReference type="InterPro" id="IPR008613">
    <property type="entry name" value="Excalibur_Ca-bd_domain"/>
</dbReference>
<sequence length="146" mass="14594">MKKSAAGAALVAAVGFSALSVSPAMAFPDLPFQNCDDAAARGAYNIPANSSAYSPALDRDGDGVGCESDTMPWDPSSLTGLAVPEWPIIEDPYAQPQVEEVPIGGADTGVVVEDSTDAGAVAVGGGLAVLAAAGGAYLLRRRASQA</sequence>
<feature type="transmembrane region" description="Helical" evidence="1">
    <location>
        <begin position="118"/>
        <end position="139"/>
    </location>
</feature>
<evidence type="ECO:0000313" key="5">
    <source>
        <dbReference type="Proteomes" id="UP000321103"/>
    </source>
</evidence>
<dbReference type="RefSeq" id="WP_084271795.1">
    <property type="nucleotide sequence ID" value="NZ_BJZS01000143.1"/>
</dbReference>
<gene>
    <name evidence="4" type="ORF">KTU01_36520</name>
</gene>
<dbReference type="EMBL" id="BJZS01000143">
    <property type="protein sequence ID" value="GEO97529.1"/>
    <property type="molecule type" value="Genomic_DNA"/>
</dbReference>
<dbReference type="Proteomes" id="UP000321103">
    <property type="component" value="Unassembled WGS sequence"/>
</dbReference>
<feature type="domain" description="Excalibur calcium-binding" evidence="3">
    <location>
        <begin position="31"/>
        <end position="67"/>
    </location>
</feature>
<evidence type="ECO:0000259" key="3">
    <source>
        <dbReference type="SMART" id="SM00894"/>
    </source>
</evidence>
<dbReference type="AlphaFoldDB" id="A0A512III0"/>
<evidence type="ECO:0000256" key="1">
    <source>
        <dbReference type="SAM" id="Phobius"/>
    </source>
</evidence>
<keyword evidence="1" id="KW-0472">Membrane</keyword>
<keyword evidence="2" id="KW-0732">Signal</keyword>
<name>A0A512III0_9MICC</name>
<keyword evidence="1" id="KW-0812">Transmembrane</keyword>
<dbReference type="SMART" id="SM00894">
    <property type="entry name" value="Excalibur"/>
    <property type="match status" value="1"/>
</dbReference>